<keyword evidence="5 6" id="KW-0472">Membrane</keyword>
<evidence type="ECO:0000256" key="5">
    <source>
        <dbReference type="ARBA" id="ARBA00023136"/>
    </source>
</evidence>
<dbReference type="FunCoup" id="A0A369JFN6">
    <property type="interactions" value="92"/>
</dbReference>
<comment type="caution">
    <text evidence="7">The sequence shown here is derived from an EMBL/GenBank/DDBJ whole genome shotgun (WGS) entry which is preliminary data.</text>
</comment>
<gene>
    <name evidence="7" type="primary">SVP26</name>
    <name evidence="7" type="ORF">Hypma_012747</name>
</gene>
<dbReference type="AlphaFoldDB" id="A0A369JFN6"/>
<dbReference type="PANTHER" id="PTHR13144">
    <property type="entry name" value="TEX261 PROTEIN"/>
    <property type="match status" value="1"/>
</dbReference>
<evidence type="ECO:0000313" key="8">
    <source>
        <dbReference type="Proteomes" id="UP000076154"/>
    </source>
</evidence>
<dbReference type="InterPro" id="IPR007277">
    <property type="entry name" value="Svp26/Tex261"/>
</dbReference>
<feature type="transmembrane region" description="Helical" evidence="6">
    <location>
        <begin position="6"/>
        <end position="31"/>
    </location>
</feature>
<dbReference type="GO" id="GO:0030134">
    <property type="term" value="C:COPII-coated ER to Golgi transport vesicle"/>
    <property type="evidence" value="ECO:0007669"/>
    <property type="project" value="TreeGrafter"/>
</dbReference>
<dbReference type="PANTHER" id="PTHR13144:SF0">
    <property type="entry name" value="PROTEIN TEX261"/>
    <property type="match status" value="1"/>
</dbReference>
<organism evidence="7 8">
    <name type="scientific">Hypsizygus marmoreus</name>
    <name type="common">White beech mushroom</name>
    <name type="synonym">Agaricus marmoreus</name>
    <dbReference type="NCBI Taxonomy" id="39966"/>
    <lineage>
        <taxon>Eukaryota</taxon>
        <taxon>Fungi</taxon>
        <taxon>Dikarya</taxon>
        <taxon>Basidiomycota</taxon>
        <taxon>Agaricomycotina</taxon>
        <taxon>Agaricomycetes</taxon>
        <taxon>Agaricomycetidae</taxon>
        <taxon>Agaricales</taxon>
        <taxon>Tricholomatineae</taxon>
        <taxon>Lyophyllaceae</taxon>
        <taxon>Hypsizygus</taxon>
    </lineage>
</organism>
<feature type="transmembrane region" description="Helical" evidence="6">
    <location>
        <begin position="43"/>
        <end position="62"/>
    </location>
</feature>
<comment type="subcellular location">
    <subcellularLocation>
        <location evidence="1">Membrane</location>
        <topology evidence="1">Multi-pass membrane protein</topology>
    </subcellularLocation>
</comment>
<dbReference type="GO" id="GO:0000139">
    <property type="term" value="C:Golgi membrane"/>
    <property type="evidence" value="ECO:0007669"/>
    <property type="project" value="TreeGrafter"/>
</dbReference>
<evidence type="ECO:0000256" key="3">
    <source>
        <dbReference type="ARBA" id="ARBA00022692"/>
    </source>
</evidence>
<feature type="transmembrane region" description="Helical" evidence="6">
    <location>
        <begin position="138"/>
        <end position="161"/>
    </location>
</feature>
<reference evidence="7" key="1">
    <citation type="submission" date="2018-04" db="EMBL/GenBank/DDBJ databases">
        <title>Whole genome sequencing of Hypsizygus marmoreus.</title>
        <authorList>
            <person name="Choi I.-G."/>
            <person name="Min B."/>
            <person name="Kim J.-G."/>
            <person name="Kim S."/>
            <person name="Oh Y.-L."/>
            <person name="Kong W.-S."/>
            <person name="Park H."/>
            <person name="Jeong J."/>
            <person name="Song E.-S."/>
        </authorList>
    </citation>
    <scope>NUCLEOTIDE SEQUENCE [LARGE SCALE GENOMIC DNA]</scope>
    <source>
        <strain evidence="7">51987-8</strain>
    </source>
</reference>
<sequence>MGLLYYISYVAVLAAFAFVTLSLASGLLYVSELIEEHSRLAKVYGQRGIYAIIALHVILYFSESLPFAQTAFSITCHLVYLQNFSVTWPIISLTSPSFIASCLFVISDHFLWFFYFARITQEARHHRTYRGPAPDVPGFTEIASFFGMCVWLAPLFLFLSLSANDNALPVSAGTHLCCSYGKELYFDRNFRNSRTWVANRKLFDATCAKSRFALPLYILTRRFTKNTTKGISKKHIRRPSRATLTEPPAIAPSSPFANYLAI</sequence>
<evidence type="ECO:0000256" key="6">
    <source>
        <dbReference type="SAM" id="Phobius"/>
    </source>
</evidence>
<dbReference type="GO" id="GO:0097020">
    <property type="term" value="F:COPII receptor activity"/>
    <property type="evidence" value="ECO:0007669"/>
    <property type="project" value="InterPro"/>
</dbReference>
<dbReference type="GO" id="GO:0005789">
    <property type="term" value="C:endoplasmic reticulum membrane"/>
    <property type="evidence" value="ECO:0007669"/>
    <property type="project" value="TreeGrafter"/>
</dbReference>
<keyword evidence="4 6" id="KW-1133">Transmembrane helix</keyword>
<evidence type="ECO:0000256" key="1">
    <source>
        <dbReference type="ARBA" id="ARBA00004141"/>
    </source>
</evidence>
<comment type="similarity">
    <text evidence="2">Belongs to the SVP26 family.</text>
</comment>
<dbReference type="Pfam" id="PF04148">
    <property type="entry name" value="Erv26"/>
    <property type="match status" value="1"/>
</dbReference>
<dbReference type="EMBL" id="LUEZ02000071">
    <property type="protein sequence ID" value="RDB20112.1"/>
    <property type="molecule type" value="Genomic_DNA"/>
</dbReference>
<keyword evidence="3 6" id="KW-0812">Transmembrane</keyword>
<dbReference type="GO" id="GO:0006888">
    <property type="term" value="P:endoplasmic reticulum to Golgi vesicle-mediated transport"/>
    <property type="evidence" value="ECO:0007669"/>
    <property type="project" value="InterPro"/>
</dbReference>
<dbReference type="OrthoDB" id="28257at2759"/>
<protein>
    <submittedName>
        <fullName evidence="7">Protein SVP26</fullName>
    </submittedName>
</protein>
<evidence type="ECO:0000256" key="4">
    <source>
        <dbReference type="ARBA" id="ARBA00022989"/>
    </source>
</evidence>
<keyword evidence="8" id="KW-1185">Reference proteome</keyword>
<dbReference type="InParanoid" id="A0A369JFN6"/>
<evidence type="ECO:0000256" key="2">
    <source>
        <dbReference type="ARBA" id="ARBA00008096"/>
    </source>
</evidence>
<dbReference type="STRING" id="39966.A0A369JFN6"/>
<dbReference type="Proteomes" id="UP000076154">
    <property type="component" value="Unassembled WGS sequence"/>
</dbReference>
<accession>A0A369JFN6</accession>
<evidence type="ECO:0000313" key="7">
    <source>
        <dbReference type="EMBL" id="RDB20112.1"/>
    </source>
</evidence>
<proteinExistence type="inferred from homology"/>
<name>A0A369JFN6_HYPMA</name>